<protein>
    <submittedName>
        <fullName evidence="2">T9SS type A sorting domain-containing protein</fullName>
    </submittedName>
</protein>
<evidence type="ECO:0000313" key="3">
    <source>
        <dbReference type="Proteomes" id="UP000500961"/>
    </source>
</evidence>
<dbReference type="InterPro" id="IPR000601">
    <property type="entry name" value="PKD_dom"/>
</dbReference>
<dbReference type="PANTHER" id="PTHR37835">
    <property type="entry name" value="ALPHA-CLOSTRIPAIN"/>
    <property type="match status" value="1"/>
</dbReference>
<dbReference type="InterPro" id="IPR026444">
    <property type="entry name" value="Secre_tail"/>
</dbReference>
<name>A0A7D3XWR9_9BACT</name>
<dbReference type="Gene3D" id="2.60.40.10">
    <property type="entry name" value="Immunoglobulins"/>
    <property type="match status" value="3"/>
</dbReference>
<dbReference type="Proteomes" id="UP000500961">
    <property type="component" value="Chromosome"/>
</dbReference>
<dbReference type="InterPro" id="IPR013783">
    <property type="entry name" value="Ig-like_fold"/>
</dbReference>
<dbReference type="NCBIfam" id="TIGR04183">
    <property type="entry name" value="Por_Secre_tail"/>
    <property type="match status" value="1"/>
</dbReference>
<dbReference type="Gene3D" id="2.60.120.200">
    <property type="match status" value="1"/>
</dbReference>
<sequence>MIIMKGKSFFFLILAFFLGFNAYSQYCSVTAQKSDWEYIKEVQFGKVDNSSGSDLYHDYTLSLPAVLYIGEEYPLTIKTASYASTDVLEIYVDWNADSIFSAEEKLNVTFTGEESKEGIGQATLVPTADYEGNKVRLRIVLYDSGSAHDSYSNACGSFEYGEAEDYLFEVKSISTPPEVDFFVDKTSVFTGEVVQFSDNSSLLPTEWEWKIVPESFEFVNNTSATSQNPRVKFTQPGSFTVTLIAANSYGKDSLVKERYIKVKNFSAPKNLTAQADGNQVELTWEKPNIPNWYGYVDNVSACKNLVLTLTDIATKYDDANLDFSFPITIYKLGTVFFNSSSSPWTNDDFKFKIIKCSDNSLIYESPLLPAFHMVAAEHELPSPITINEPFLLVISTPSTDGTPTALAMANSPENIHTVVWNSDTKQWENFVSNDVGYELYTKIYIGHDENSKNNNRSNAFKYPTSTKNFERYIVKDAVTGIKADESPKLQGYLLYRNSILVDSIGSPSIVTYKDTALADGEYTYALKAYYSPSGESVFSNSVTVTVDNSPADIKVVYSNAEIKNNGSLKFPSNVEVNTSRTINLLIKNVGRSELNIDNISLSNDLFEVVDTPAQSISQGQSTELQIKFSPVADGPQSCVVTIATNDPNENPFKFTVNAIAGMAQWTWMIYMLEDNTGLDGVKDINELEVAGSVEGLVNYVVLWDAQNDENDGVWYIKKDSKGFNRTLVSDKIPTDFGVDFNMSYASTLTKFLNWVKDNYPAKHFGLTMWDHGDGIFKSGSALPSIDKGFVGTMKLWQMSDALEGFVQDIGHKIDVIGFDVCLLGQIETAYQFKDLAKYVIASEKTEPGDGWDYANSFQALTDDPYLKSDSIAKIICSTYASSYRPNGSAYEASSTQAVVSVDSLVQVLVPKLDDFANVLIQNVTNYKSEIKSIKDNTYAAPGSTAPLDNPEHRDLGHFAKLVVASSSLPDDLKDAAKKMLSAYEKTVILHEYSNEENANSTGMKIWFPEEVLNSGSATLFYTKPKDYIKFGETKWLDFLKAYQNPPVTEPPKAIFEISATEVAVNNVVVLKDQSLQSPTEWEWTITPSDGVTFQNSTTSQSQNPNVVFTKTGYYTVGLKVTNAFGTDDTVRVNVVKVTNPQLEQLGELKAEVDKNNVRLSWSSEAMFSNDDFESYETFSTSFGAWKQVDRDGSETYGIDGYSWNNAGYTGSFIVFDGNKTTPALQGWVTPSGSQALACFDAITPPNDDWLISAKINVKQGDSLSFFACSLNDNYGLERIQVGISTTGREPEDFTMVSQSPYIEVPATWTKYKFDLAEYVGKDIYICIHVVSNDSWCLFLDDISVGGSEGTSTSRNKMLSVPNSIIRKKAKGNSSINVKNEPSGYLVFRDGSVIAELGNDVFDYTDTGVEPGKYYYYVKSFTIQDGDTLYSTPTNYVEVNIWPTAINAEHASKLQLYPNPVGRNSALTLKVDEVASRWEIYSLSGELKYFGMMDGKQAVVNIPNLVPGCYLIKLYGSRQVYVNKLFVQ</sequence>
<dbReference type="Pfam" id="PF07675">
    <property type="entry name" value="Cleaved_Adhesin"/>
    <property type="match status" value="1"/>
</dbReference>
<dbReference type="EMBL" id="CP041345">
    <property type="protein sequence ID" value="QKG80591.1"/>
    <property type="molecule type" value="Genomic_DNA"/>
</dbReference>
<reference evidence="2 3" key="1">
    <citation type="submission" date="2019-07" db="EMBL/GenBank/DDBJ databases">
        <title>Thalassofilum flectens gen. nov., sp. nov., a novel moderate thermophilic anaerobe from a shallow sea hot spring in Kunashir Island (Russia), representing a new family in the order Bacteroidales, and proposal of Thalassofilacea fam. nov.</title>
        <authorList>
            <person name="Kochetkova T.V."/>
            <person name="Podosokorskaya O.A."/>
            <person name="Novikov A."/>
            <person name="Elcheninov A.G."/>
            <person name="Toshchakov S.V."/>
            <person name="Kublanov I.V."/>
        </authorList>
    </citation>
    <scope>NUCLEOTIDE SEQUENCE [LARGE SCALE GENOMIC DNA]</scope>
    <source>
        <strain evidence="2 3">38-H</strain>
    </source>
</reference>
<evidence type="ECO:0000313" key="2">
    <source>
        <dbReference type="EMBL" id="QKG80591.1"/>
    </source>
</evidence>
<dbReference type="PROSITE" id="PS50093">
    <property type="entry name" value="PKD"/>
    <property type="match status" value="2"/>
</dbReference>
<proteinExistence type="predicted"/>
<dbReference type="Gene3D" id="3.40.50.11970">
    <property type="match status" value="1"/>
</dbReference>
<dbReference type="Pfam" id="PF03415">
    <property type="entry name" value="Peptidase_C11"/>
    <property type="match status" value="1"/>
</dbReference>
<accession>A0A7D3XWR9</accession>
<gene>
    <name evidence="2" type="ORF">FHG85_10020</name>
</gene>
<organism evidence="2 3">
    <name type="scientific">Tenuifilum thalassicum</name>
    <dbReference type="NCBI Taxonomy" id="2590900"/>
    <lineage>
        <taxon>Bacteria</taxon>
        <taxon>Pseudomonadati</taxon>
        <taxon>Bacteroidota</taxon>
        <taxon>Bacteroidia</taxon>
        <taxon>Bacteroidales</taxon>
        <taxon>Tenuifilaceae</taxon>
        <taxon>Tenuifilum</taxon>
    </lineage>
</organism>
<dbReference type="InterPro" id="IPR011628">
    <property type="entry name" value="Cleaved_adhesin"/>
</dbReference>
<dbReference type="InterPro" id="IPR005077">
    <property type="entry name" value="Peptidase_C11"/>
</dbReference>
<dbReference type="KEGG" id="ttz:FHG85_10020"/>
<feature type="domain" description="PKD" evidence="1">
    <location>
        <begin position="1051"/>
        <end position="1134"/>
    </location>
</feature>
<dbReference type="NCBIfam" id="NF038128">
    <property type="entry name" value="choice_anch_J"/>
    <property type="match status" value="1"/>
</dbReference>
<dbReference type="SMART" id="SM00089">
    <property type="entry name" value="PKD"/>
    <property type="match status" value="2"/>
</dbReference>
<feature type="domain" description="PKD" evidence="1">
    <location>
        <begin position="177"/>
        <end position="250"/>
    </location>
</feature>
<dbReference type="InterPro" id="IPR045474">
    <property type="entry name" value="GEVED"/>
</dbReference>
<dbReference type="InterPro" id="IPR022409">
    <property type="entry name" value="PKD/Chitinase_dom"/>
</dbReference>
<dbReference type="CDD" id="cd00146">
    <property type="entry name" value="PKD"/>
    <property type="match status" value="2"/>
</dbReference>
<dbReference type="SUPFAM" id="SSF49299">
    <property type="entry name" value="PKD domain"/>
    <property type="match status" value="2"/>
</dbReference>
<evidence type="ECO:0000259" key="1">
    <source>
        <dbReference type="PROSITE" id="PS50093"/>
    </source>
</evidence>
<dbReference type="InterPro" id="IPR035986">
    <property type="entry name" value="PKD_dom_sf"/>
</dbReference>
<keyword evidence="3" id="KW-1185">Reference proteome</keyword>
<dbReference type="PANTHER" id="PTHR37835:SF1">
    <property type="entry name" value="ALPHA-CLOSTRIPAIN"/>
    <property type="match status" value="1"/>
</dbReference>
<dbReference type="Pfam" id="PF20009">
    <property type="entry name" value="GEVED"/>
    <property type="match status" value="1"/>
</dbReference>